<dbReference type="RefSeq" id="WP_120059095.1">
    <property type="nucleotide sequence ID" value="NZ_QYRP01000002.1"/>
</dbReference>
<dbReference type="PANTHER" id="PTHR23531:SF1">
    <property type="entry name" value="QUINOLENE RESISTANCE PROTEIN NORA"/>
    <property type="match status" value="1"/>
</dbReference>
<feature type="transmembrane region" description="Helical" evidence="5">
    <location>
        <begin position="49"/>
        <end position="68"/>
    </location>
</feature>
<keyword evidence="2 5" id="KW-0812">Transmembrane</keyword>
<evidence type="ECO:0000259" key="6">
    <source>
        <dbReference type="PROSITE" id="PS50850"/>
    </source>
</evidence>
<evidence type="ECO:0000313" key="8">
    <source>
        <dbReference type="Proteomes" id="UP000276542"/>
    </source>
</evidence>
<feature type="transmembrane region" description="Helical" evidence="5">
    <location>
        <begin position="139"/>
        <end position="161"/>
    </location>
</feature>
<reference evidence="8" key="1">
    <citation type="submission" date="2018-09" db="EMBL/GenBank/DDBJ databases">
        <authorList>
            <person name="Zhu H."/>
        </authorList>
    </citation>
    <scope>NUCLEOTIDE SEQUENCE [LARGE SCALE GENOMIC DNA]</scope>
    <source>
        <strain evidence="8">K1W22B-1</strain>
    </source>
</reference>
<feature type="transmembrane region" description="Helical" evidence="5">
    <location>
        <begin position="358"/>
        <end position="375"/>
    </location>
</feature>
<dbReference type="PANTHER" id="PTHR23531">
    <property type="entry name" value="QUINOLENE RESISTANCE PROTEIN NORA"/>
    <property type="match status" value="1"/>
</dbReference>
<dbReference type="Proteomes" id="UP000276542">
    <property type="component" value="Unassembled WGS sequence"/>
</dbReference>
<keyword evidence="4 5" id="KW-0472">Membrane</keyword>
<proteinExistence type="predicted"/>
<evidence type="ECO:0000256" key="2">
    <source>
        <dbReference type="ARBA" id="ARBA00022692"/>
    </source>
</evidence>
<organism evidence="7 8">
    <name type="scientific">Nocardioides cavernaquae</name>
    <dbReference type="NCBI Taxonomy" id="2321396"/>
    <lineage>
        <taxon>Bacteria</taxon>
        <taxon>Bacillati</taxon>
        <taxon>Actinomycetota</taxon>
        <taxon>Actinomycetes</taxon>
        <taxon>Propionibacteriales</taxon>
        <taxon>Nocardioidaceae</taxon>
        <taxon>Nocardioides</taxon>
    </lineage>
</organism>
<keyword evidence="8" id="KW-1185">Reference proteome</keyword>
<evidence type="ECO:0000256" key="4">
    <source>
        <dbReference type="ARBA" id="ARBA00023136"/>
    </source>
</evidence>
<dbReference type="Gene3D" id="1.20.1250.20">
    <property type="entry name" value="MFS general substrate transporter like domains"/>
    <property type="match status" value="1"/>
</dbReference>
<gene>
    <name evidence="7" type="ORF">D4739_02420</name>
</gene>
<evidence type="ECO:0000256" key="3">
    <source>
        <dbReference type="ARBA" id="ARBA00022989"/>
    </source>
</evidence>
<feature type="domain" description="Major facilitator superfamily (MFS) profile" evidence="6">
    <location>
        <begin position="13"/>
        <end position="381"/>
    </location>
</feature>
<dbReference type="GO" id="GO:0022857">
    <property type="term" value="F:transmembrane transporter activity"/>
    <property type="evidence" value="ECO:0007669"/>
    <property type="project" value="InterPro"/>
</dbReference>
<feature type="transmembrane region" description="Helical" evidence="5">
    <location>
        <begin position="167"/>
        <end position="185"/>
    </location>
</feature>
<name>A0A3A5HAU6_9ACTN</name>
<evidence type="ECO:0000256" key="5">
    <source>
        <dbReference type="SAM" id="Phobius"/>
    </source>
</evidence>
<dbReference type="EMBL" id="QYRP01000002">
    <property type="protein sequence ID" value="RJS45194.1"/>
    <property type="molecule type" value="Genomic_DNA"/>
</dbReference>
<feature type="transmembrane region" description="Helical" evidence="5">
    <location>
        <begin position="328"/>
        <end position="352"/>
    </location>
</feature>
<comment type="subcellular location">
    <subcellularLocation>
        <location evidence="1">Cell membrane</location>
        <topology evidence="1">Multi-pass membrane protein</topology>
    </subcellularLocation>
</comment>
<feature type="transmembrane region" description="Helical" evidence="5">
    <location>
        <begin position="12"/>
        <end position="37"/>
    </location>
</feature>
<feature type="transmembrane region" description="Helical" evidence="5">
    <location>
        <begin position="104"/>
        <end position="127"/>
    </location>
</feature>
<dbReference type="OrthoDB" id="5242299at2"/>
<dbReference type="InterPro" id="IPR036259">
    <property type="entry name" value="MFS_trans_sf"/>
</dbReference>
<feature type="transmembrane region" description="Helical" evidence="5">
    <location>
        <begin position="269"/>
        <end position="287"/>
    </location>
</feature>
<accession>A0A3A5HAU6</accession>
<comment type="caution">
    <text evidence="7">The sequence shown here is derived from an EMBL/GenBank/DDBJ whole genome shotgun (WGS) entry which is preliminary data.</text>
</comment>
<feature type="transmembrane region" description="Helical" evidence="5">
    <location>
        <begin position="236"/>
        <end position="257"/>
    </location>
</feature>
<dbReference type="SUPFAM" id="SSF103473">
    <property type="entry name" value="MFS general substrate transporter"/>
    <property type="match status" value="1"/>
</dbReference>
<evidence type="ECO:0000256" key="1">
    <source>
        <dbReference type="ARBA" id="ARBA00004651"/>
    </source>
</evidence>
<keyword evidence="3 5" id="KW-1133">Transmembrane helix</keyword>
<dbReference type="GO" id="GO:0005886">
    <property type="term" value="C:plasma membrane"/>
    <property type="evidence" value="ECO:0007669"/>
    <property type="project" value="UniProtKB-SubCell"/>
</dbReference>
<dbReference type="AlphaFoldDB" id="A0A3A5HAU6"/>
<feature type="transmembrane region" description="Helical" evidence="5">
    <location>
        <begin position="206"/>
        <end position="230"/>
    </location>
</feature>
<evidence type="ECO:0000313" key="7">
    <source>
        <dbReference type="EMBL" id="RJS45194.1"/>
    </source>
</evidence>
<dbReference type="InterPro" id="IPR052714">
    <property type="entry name" value="MFS_Exporter"/>
</dbReference>
<protein>
    <submittedName>
        <fullName evidence="7">MFS transporter</fullName>
    </submittedName>
</protein>
<dbReference type="InterPro" id="IPR020846">
    <property type="entry name" value="MFS_dom"/>
</dbReference>
<dbReference type="Pfam" id="PF07690">
    <property type="entry name" value="MFS_1"/>
    <property type="match status" value="1"/>
</dbReference>
<dbReference type="PROSITE" id="PS50850">
    <property type="entry name" value="MFS"/>
    <property type="match status" value="1"/>
</dbReference>
<feature type="transmembrane region" description="Helical" evidence="5">
    <location>
        <begin position="293"/>
        <end position="316"/>
    </location>
</feature>
<feature type="transmembrane region" description="Helical" evidence="5">
    <location>
        <begin position="80"/>
        <end position="98"/>
    </location>
</feature>
<sequence>MTTASRATLLTPAFVALTIAELLYFTAAGVLLAATPLFARDDLRAGETAIGLALGAFSAGTLLLRPFAGRWSDRHGRRRLLIGGCVLFAVVVLGHLLVHSVVALVGLRLLLGCAEAAFFVASFAALADLAPPDRTGEALSLNSLALYLGIATGPGLAQVAIGVDGFRGAWLTAAALAAVACLLAVRIPETNPEASQTAGRLIHSAALGPGSALAAGLAASAAFLGFGVLHAREVGLAPWALAPLVFGGTVVVLRIVLRSLPDRANPARLTAMALAVDAAALLVLGVWSAPVGVIAGALLLGLGTTLITPAVFATVLSRVPAGERGSAVATTSLFIDLGLTGGPVGIGVVAAYSGVGGAFAWWAALPAVAAIAVLARPRRLEA</sequence>
<dbReference type="InterPro" id="IPR011701">
    <property type="entry name" value="MFS"/>
</dbReference>